<comment type="caution">
    <text evidence="2">The sequence shown here is derived from an EMBL/GenBank/DDBJ whole genome shotgun (WGS) entry which is preliminary data.</text>
</comment>
<gene>
    <name evidence="2" type="ORF">QE382_003863</name>
</gene>
<protein>
    <submittedName>
        <fullName evidence="2">Icc-related predicted phosphoesterase</fullName>
    </submittedName>
</protein>
<sequence>MVSHYPPSGILDNGYSSTEIREFGLERSPKYHVFGHNHARYGKIKVKAIQFINASLYKLLKGKVSLNYTIRSSAMKICKQGDPTIFLLIFLLLLLLIFP</sequence>
<dbReference type="Proteomes" id="UP001244640">
    <property type="component" value="Unassembled WGS sequence"/>
</dbReference>
<keyword evidence="1" id="KW-1133">Transmembrane helix</keyword>
<dbReference type="RefSeq" id="WP_307187297.1">
    <property type="nucleotide sequence ID" value="NZ_JAUTBA010000001.1"/>
</dbReference>
<proteinExistence type="predicted"/>
<accession>A0ABU0UAN3</accession>
<organism evidence="2 3">
    <name type="scientific">Sphingobacterium zeae</name>
    <dbReference type="NCBI Taxonomy" id="1776859"/>
    <lineage>
        <taxon>Bacteria</taxon>
        <taxon>Pseudomonadati</taxon>
        <taxon>Bacteroidota</taxon>
        <taxon>Sphingobacteriia</taxon>
        <taxon>Sphingobacteriales</taxon>
        <taxon>Sphingobacteriaceae</taxon>
        <taxon>Sphingobacterium</taxon>
    </lineage>
</organism>
<reference evidence="2 3" key="1">
    <citation type="submission" date="2023-07" db="EMBL/GenBank/DDBJ databases">
        <title>Functional and genomic diversity of the sorghum phyllosphere microbiome.</title>
        <authorList>
            <person name="Shade A."/>
        </authorList>
    </citation>
    <scope>NUCLEOTIDE SEQUENCE [LARGE SCALE GENOMIC DNA]</scope>
    <source>
        <strain evidence="2 3">SORGH_AS_0892</strain>
    </source>
</reference>
<feature type="transmembrane region" description="Helical" evidence="1">
    <location>
        <begin position="81"/>
        <end position="98"/>
    </location>
</feature>
<evidence type="ECO:0000313" key="2">
    <source>
        <dbReference type="EMBL" id="MDQ1151879.1"/>
    </source>
</evidence>
<keyword evidence="1" id="KW-0472">Membrane</keyword>
<dbReference type="Gene3D" id="3.60.21.10">
    <property type="match status" value="1"/>
</dbReference>
<name>A0ABU0UAN3_9SPHI</name>
<dbReference type="SUPFAM" id="SSF56300">
    <property type="entry name" value="Metallo-dependent phosphatases"/>
    <property type="match status" value="1"/>
</dbReference>
<keyword evidence="1" id="KW-0812">Transmembrane</keyword>
<dbReference type="InterPro" id="IPR029052">
    <property type="entry name" value="Metallo-depent_PP-like"/>
</dbReference>
<dbReference type="EMBL" id="JAUTBA010000001">
    <property type="protein sequence ID" value="MDQ1151879.1"/>
    <property type="molecule type" value="Genomic_DNA"/>
</dbReference>
<evidence type="ECO:0000313" key="3">
    <source>
        <dbReference type="Proteomes" id="UP001244640"/>
    </source>
</evidence>
<keyword evidence="3" id="KW-1185">Reference proteome</keyword>
<evidence type="ECO:0000256" key="1">
    <source>
        <dbReference type="SAM" id="Phobius"/>
    </source>
</evidence>